<gene>
    <name evidence="1" type="ORF">BN9_049540</name>
</gene>
<dbReference type="AlphaFoldDB" id="A0A024GC94"/>
<keyword evidence="2" id="KW-1185">Reference proteome</keyword>
<dbReference type="InParanoid" id="A0A024GC94"/>
<evidence type="ECO:0000313" key="1">
    <source>
        <dbReference type="EMBL" id="CCI44170.1"/>
    </source>
</evidence>
<dbReference type="Proteomes" id="UP000053237">
    <property type="component" value="Unassembled WGS sequence"/>
</dbReference>
<reference evidence="1 2" key="1">
    <citation type="submission" date="2012-05" db="EMBL/GenBank/DDBJ databases">
        <title>Recombination and specialization in a pathogen metapopulation.</title>
        <authorList>
            <person name="Gardiner A."/>
            <person name="Kemen E."/>
            <person name="Schultz-Larsen T."/>
            <person name="MacLean D."/>
            <person name="Van Oosterhout C."/>
            <person name="Jones J.D.G."/>
        </authorList>
    </citation>
    <scope>NUCLEOTIDE SEQUENCE [LARGE SCALE GENOMIC DNA]</scope>
    <source>
        <strain evidence="1 2">Ac Nc2</strain>
    </source>
</reference>
<dbReference type="EMBL" id="CAIX01000063">
    <property type="protein sequence ID" value="CCI44170.1"/>
    <property type="molecule type" value="Genomic_DNA"/>
</dbReference>
<organism evidence="1 2">
    <name type="scientific">Albugo candida</name>
    <dbReference type="NCBI Taxonomy" id="65357"/>
    <lineage>
        <taxon>Eukaryota</taxon>
        <taxon>Sar</taxon>
        <taxon>Stramenopiles</taxon>
        <taxon>Oomycota</taxon>
        <taxon>Peronosporomycetes</taxon>
        <taxon>Albuginales</taxon>
        <taxon>Albuginaceae</taxon>
        <taxon>Albugo</taxon>
    </lineage>
</organism>
<protein>
    <submittedName>
        <fullName evidence="1">Uncharacterized protein</fullName>
    </submittedName>
</protein>
<sequence length="126" mass="14111">MNSLNELLRLNWINFTRFINESDRQDYAAFRIAIRPQNLVDFVSRMVVGRNVGSTDALQALLVEASVWLTVVGSDARVLDVLKALKRVAIAGYMEEERNADIKDAQSELKVVGLVSLMAEENDADI</sequence>
<name>A0A024GC94_9STRA</name>
<proteinExistence type="predicted"/>
<accession>A0A024GC94</accession>
<evidence type="ECO:0000313" key="2">
    <source>
        <dbReference type="Proteomes" id="UP000053237"/>
    </source>
</evidence>
<comment type="caution">
    <text evidence="1">The sequence shown here is derived from an EMBL/GenBank/DDBJ whole genome shotgun (WGS) entry which is preliminary data.</text>
</comment>